<keyword evidence="3" id="KW-0378">Hydrolase</keyword>
<keyword evidence="3" id="KW-0347">Helicase</keyword>
<dbReference type="Pfam" id="PF04851">
    <property type="entry name" value="ResIII"/>
    <property type="match status" value="1"/>
</dbReference>
<dbReference type="PANTHER" id="PTHR47396:SF1">
    <property type="entry name" value="ATP-DEPENDENT HELICASE IRC3-RELATED"/>
    <property type="match status" value="1"/>
</dbReference>
<evidence type="ECO:0000259" key="2">
    <source>
        <dbReference type="PROSITE" id="PS51194"/>
    </source>
</evidence>
<dbReference type="EMBL" id="JMQA01000029">
    <property type="protein sequence ID" value="KFN08187.1"/>
    <property type="molecule type" value="Genomic_DNA"/>
</dbReference>
<dbReference type="InterPro" id="IPR006935">
    <property type="entry name" value="Helicase/UvrB_N"/>
</dbReference>
<reference evidence="3 4" key="1">
    <citation type="submission" date="2014-04" db="EMBL/GenBank/DDBJ databases">
        <authorList>
            <person name="Bishop-Lilly K.A."/>
            <person name="Broomall S.M."/>
            <person name="Chain P.S."/>
            <person name="Chertkov O."/>
            <person name="Coyne S.R."/>
            <person name="Daligault H.E."/>
            <person name="Davenport K.W."/>
            <person name="Erkkila T."/>
            <person name="Frey K.G."/>
            <person name="Gibbons H.S."/>
            <person name="Gu W."/>
            <person name="Jaissle J."/>
            <person name="Johnson S.L."/>
            <person name="Koroleva G.I."/>
            <person name="Ladner J.T."/>
            <person name="Lo C.-C."/>
            <person name="Minogue T.D."/>
            <person name="Munk C."/>
            <person name="Palacios G.F."/>
            <person name="Redden C.L."/>
            <person name="Rosenzweig C.N."/>
            <person name="Scholz M.B."/>
            <person name="Teshima H."/>
            <person name="Xu Y."/>
        </authorList>
    </citation>
    <scope>NUCLEOTIDE SEQUENCE [LARGE SCALE GENOMIC DNA]</scope>
    <source>
        <strain evidence="3 4">8244</strain>
    </source>
</reference>
<dbReference type="GeneID" id="77007511"/>
<dbReference type="HOGENOM" id="CLU_019933_0_0_9"/>
<accession>A0A090ZC43</accession>
<dbReference type="InterPro" id="IPR050742">
    <property type="entry name" value="Helicase_Restrict-Modif_Enz"/>
</dbReference>
<evidence type="ECO:0000259" key="1">
    <source>
        <dbReference type="PROSITE" id="PS51192"/>
    </source>
</evidence>
<dbReference type="GO" id="GO:0005524">
    <property type="term" value="F:ATP binding"/>
    <property type="evidence" value="ECO:0007669"/>
    <property type="project" value="InterPro"/>
</dbReference>
<keyword evidence="4" id="KW-1185">Reference proteome</keyword>
<dbReference type="Pfam" id="PF00271">
    <property type="entry name" value="Helicase_C"/>
    <property type="match status" value="1"/>
</dbReference>
<dbReference type="InterPro" id="IPR027417">
    <property type="entry name" value="P-loop_NTPase"/>
</dbReference>
<dbReference type="SMART" id="SM00490">
    <property type="entry name" value="HELICc"/>
    <property type="match status" value="1"/>
</dbReference>
<protein>
    <submittedName>
        <fullName evidence="3">DEAD/DEAH box helicase family protein</fullName>
    </submittedName>
</protein>
<sequence>MPSIFETREPNISSNNCLRIPQREAFESIEEYYSQDGYDRESAIILPVGCGKSGLITLTPFAVKSKKTLVIAPGLNIASQLYKDFDPTQEGMFYAKCLVLNGAPYPEPAEIRGNSTNRSDLDEAEVVITNIQQLQGSNNRWLTSLPSDFFDLILVDEAHHNVAESWNILRHTFPEAKIVNYSATPRRADGQIMSGQIIYTFPLVRAIEEGYVKRLKAIVLNPKTLKYVRQEDEQEIEVNLEEVKRLGETDSDFRRSIVTSQETLYTIVDASIRALNRNREQSGSMNHKIIASALNRQHCIQIMEAYRARGMRAAYVHSLQDKAENDRVLNQLKNNQLDVIVQVRKLGEGFDHPFLSVAAIFSVFNELSPFIQFVGRIMRAIDQNAPESLNNQGTVVFHAGSNVARLWGDFQDFSQADREFFDQLLPMEGLDFTSSDEIVIEPETVLKDRRVNQVEIRGQEGISVLEVPLILEDDEVKRALKLLKSKGVTLEDIQVAYEHQPIYTTRQRERQAARLALDETVRNEIGFVLRQQNLNPQGRDLDRKRLGKSNFVILKSAVDKKINKFVGKSTGKRHEFSREELDSIRSNLESIIYEALQEVL</sequence>
<dbReference type="STRING" id="44252.DJ90_1607"/>
<dbReference type="AlphaFoldDB" id="A0A090ZC43"/>
<keyword evidence="3" id="KW-0547">Nucleotide-binding</keyword>
<dbReference type="PANTHER" id="PTHR47396">
    <property type="entry name" value="TYPE I RESTRICTION ENZYME ECOKI R PROTEIN"/>
    <property type="match status" value="1"/>
</dbReference>
<evidence type="ECO:0000313" key="4">
    <source>
        <dbReference type="Proteomes" id="UP000029278"/>
    </source>
</evidence>
<name>A0A090ZC43_PAEMA</name>
<dbReference type="GO" id="GO:0005829">
    <property type="term" value="C:cytosol"/>
    <property type="evidence" value="ECO:0007669"/>
    <property type="project" value="TreeGrafter"/>
</dbReference>
<dbReference type="RefSeq" id="WP_036623374.1">
    <property type="nucleotide sequence ID" value="NZ_BGML01000035.1"/>
</dbReference>
<dbReference type="InterPro" id="IPR014001">
    <property type="entry name" value="Helicase_ATP-bd"/>
</dbReference>
<dbReference type="GO" id="GO:0003677">
    <property type="term" value="F:DNA binding"/>
    <property type="evidence" value="ECO:0007669"/>
    <property type="project" value="InterPro"/>
</dbReference>
<dbReference type="SUPFAM" id="SSF52540">
    <property type="entry name" value="P-loop containing nucleoside triphosphate hydrolases"/>
    <property type="match status" value="1"/>
</dbReference>
<feature type="domain" description="Helicase ATP-binding" evidence="1">
    <location>
        <begin position="33"/>
        <end position="203"/>
    </location>
</feature>
<dbReference type="GO" id="GO:0004386">
    <property type="term" value="F:helicase activity"/>
    <property type="evidence" value="ECO:0007669"/>
    <property type="project" value="UniProtKB-KW"/>
</dbReference>
<dbReference type="PROSITE" id="PS51194">
    <property type="entry name" value="HELICASE_CTER"/>
    <property type="match status" value="1"/>
</dbReference>
<dbReference type="Gene3D" id="3.40.50.300">
    <property type="entry name" value="P-loop containing nucleotide triphosphate hydrolases"/>
    <property type="match status" value="2"/>
</dbReference>
<dbReference type="OrthoDB" id="9802848at2"/>
<feature type="domain" description="Helicase C-terminal" evidence="2">
    <location>
        <begin position="267"/>
        <end position="446"/>
    </location>
</feature>
<gene>
    <name evidence="3" type="ORF">DJ90_1607</name>
</gene>
<keyword evidence="3" id="KW-0067">ATP-binding</keyword>
<evidence type="ECO:0000313" key="3">
    <source>
        <dbReference type="EMBL" id="KFN08187.1"/>
    </source>
</evidence>
<dbReference type="PATRIC" id="fig|44252.3.peg.3223"/>
<dbReference type="PROSITE" id="PS51192">
    <property type="entry name" value="HELICASE_ATP_BIND_1"/>
    <property type="match status" value="1"/>
</dbReference>
<comment type="caution">
    <text evidence="3">The sequence shown here is derived from an EMBL/GenBank/DDBJ whole genome shotgun (WGS) entry which is preliminary data.</text>
</comment>
<dbReference type="GO" id="GO:0016787">
    <property type="term" value="F:hydrolase activity"/>
    <property type="evidence" value="ECO:0007669"/>
    <property type="project" value="InterPro"/>
</dbReference>
<dbReference type="Proteomes" id="UP000029278">
    <property type="component" value="Unassembled WGS sequence"/>
</dbReference>
<dbReference type="SMART" id="SM00487">
    <property type="entry name" value="DEXDc"/>
    <property type="match status" value="1"/>
</dbReference>
<proteinExistence type="predicted"/>
<dbReference type="InterPro" id="IPR001650">
    <property type="entry name" value="Helicase_C-like"/>
</dbReference>
<organism evidence="3 4">
    <name type="scientific">Paenibacillus macerans</name>
    <name type="common">Bacillus macerans</name>
    <dbReference type="NCBI Taxonomy" id="44252"/>
    <lineage>
        <taxon>Bacteria</taxon>
        <taxon>Bacillati</taxon>
        <taxon>Bacillota</taxon>
        <taxon>Bacilli</taxon>
        <taxon>Bacillales</taxon>
        <taxon>Paenibacillaceae</taxon>
        <taxon>Paenibacillus</taxon>
    </lineage>
</organism>